<accession>A0A0H5R259</accession>
<dbReference type="AlphaFoldDB" id="A0A0H5R259"/>
<dbReference type="EMBL" id="HACM01007833">
    <property type="protein sequence ID" value="CRZ08275.1"/>
    <property type="molecule type" value="Transcribed_RNA"/>
</dbReference>
<name>A0A0H5R259_9EUKA</name>
<proteinExistence type="predicted"/>
<reference evidence="1" key="1">
    <citation type="submission" date="2015-04" db="EMBL/GenBank/DDBJ databases">
        <title>The genome sequence of the plant pathogenic Rhizarian Plasmodiophora brassicae reveals insights in its biotrophic life cycle and the origin of chitin synthesis.</title>
        <authorList>
            <person name="Schwelm A."/>
            <person name="Fogelqvist J."/>
            <person name="Knaust A."/>
            <person name="Julke S."/>
            <person name="Lilja T."/>
            <person name="Dhandapani V."/>
            <person name="Bonilla-Rosso G."/>
            <person name="Karlsson M."/>
            <person name="Shevchenko A."/>
            <person name="Choi S.R."/>
            <person name="Kim H.G."/>
            <person name="Park J.Y."/>
            <person name="Lim Y.P."/>
            <person name="Ludwig-Muller J."/>
            <person name="Dixelius C."/>
        </authorList>
    </citation>
    <scope>NUCLEOTIDE SEQUENCE</scope>
    <source>
        <tissue evidence="1">Potato root galls</tissue>
    </source>
</reference>
<evidence type="ECO:0000313" key="1">
    <source>
        <dbReference type="EMBL" id="CRZ08275.1"/>
    </source>
</evidence>
<organism evidence="1">
    <name type="scientific">Spongospora subterranea</name>
    <dbReference type="NCBI Taxonomy" id="70186"/>
    <lineage>
        <taxon>Eukaryota</taxon>
        <taxon>Sar</taxon>
        <taxon>Rhizaria</taxon>
        <taxon>Endomyxa</taxon>
        <taxon>Phytomyxea</taxon>
        <taxon>Plasmodiophorida</taxon>
        <taxon>Plasmodiophoridae</taxon>
        <taxon>Spongospora</taxon>
    </lineage>
</organism>
<sequence length="122" mass="14307">MDYERASRGMPIRYQSCKKRKKFFQNDGRAPDTSKELVITSKANGRPPGSRNKVPKLGNDVDCHRLEYRGLLNIKGSKLPIRALWTLLSWRFIFFNVSMKRIFLLIVLQVMSVQSFKCLWIR</sequence>
<protein>
    <submittedName>
        <fullName evidence="1">Uncharacterized protein</fullName>
    </submittedName>
</protein>